<evidence type="ECO:0000313" key="1">
    <source>
        <dbReference type="EMBL" id="AIF26689.1"/>
    </source>
</evidence>
<name>A0A0H3U7W0_9BACT</name>
<dbReference type="Pfam" id="PF11367">
    <property type="entry name" value="Tail_completion_gp17"/>
    <property type="match status" value="1"/>
</dbReference>
<sequence>MSTNNATPVQPTDPVNLGIWIRQQLVAAEAVTTIVGNKIFPFTTADPQNLPWLVWDNLQVSFEDTKDGTKTTGASFSIFCAGATPESSATLATAVKNALNGNTGCRISQWSQGFTEDTQFSNDLQFIIEF</sequence>
<organism evidence="1">
    <name type="scientific">uncultured bacterium fosmid pJB83B9</name>
    <dbReference type="NCBI Taxonomy" id="1478070"/>
    <lineage>
        <taxon>Bacteria</taxon>
        <taxon>environmental samples</taxon>
    </lineage>
</organism>
<proteinExistence type="predicted"/>
<accession>A0A0H3U7W0</accession>
<protein>
    <submittedName>
        <fullName evidence="1">Uncharacterized protein</fullName>
    </submittedName>
</protein>
<dbReference type="AlphaFoldDB" id="A0A0H3U7W0"/>
<dbReference type="InterPro" id="IPR021508">
    <property type="entry name" value="Gp17-like"/>
</dbReference>
<reference evidence="1" key="1">
    <citation type="submission" date="2013-08" db="EMBL/GenBank/DDBJ databases">
        <title>Comparison of modified E. coli strains.</title>
        <authorList>
            <person name="Juergensen J."/>
            <person name="Bonge A."/>
            <person name="Streit W.R."/>
        </authorList>
    </citation>
    <scope>NUCLEOTIDE SEQUENCE</scope>
</reference>
<dbReference type="EMBL" id="KF540242">
    <property type="protein sequence ID" value="AIF26689.1"/>
    <property type="molecule type" value="Genomic_DNA"/>
</dbReference>